<evidence type="ECO:0000313" key="4">
    <source>
        <dbReference type="Proteomes" id="UP000326799"/>
    </source>
</evidence>
<evidence type="ECO:0000313" key="3">
    <source>
        <dbReference type="EMBL" id="KAB8213080.1"/>
    </source>
</evidence>
<dbReference type="GO" id="GO:0006396">
    <property type="term" value="P:RNA processing"/>
    <property type="evidence" value="ECO:0007669"/>
    <property type="project" value="InterPro"/>
</dbReference>
<dbReference type="InterPro" id="IPR036389">
    <property type="entry name" value="RNase_III_sf"/>
</dbReference>
<evidence type="ECO:0000259" key="2">
    <source>
        <dbReference type="PROSITE" id="PS50142"/>
    </source>
</evidence>
<dbReference type="Proteomes" id="UP000326799">
    <property type="component" value="Unassembled WGS sequence"/>
</dbReference>
<dbReference type="SUPFAM" id="SSF69065">
    <property type="entry name" value="RNase III domain-like"/>
    <property type="match status" value="1"/>
</dbReference>
<organism evidence="3 4">
    <name type="scientific">Aspergillus novoparasiticus</name>
    <dbReference type="NCBI Taxonomy" id="986946"/>
    <lineage>
        <taxon>Eukaryota</taxon>
        <taxon>Fungi</taxon>
        <taxon>Dikarya</taxon>
        <taxon>Ascomycota</taxon>
        <taxon>Pezizomycotina</taxon>
        <taxon>Eurotiomycetes</taxon>
        <taxon>Eurotiomycetidae</taxon>
        <taxon>Eurotiales</taxon>
        <taxon>Aspergillaceae</taxon>
        <taxon>Aspergillus</taxon>
        <taxon>Aspergillus subgen. Circumdati</taxon>
    </lineage>
</organism>
<feature type="region of interest" description="Disordered" evidence="1">
    <location>
        <begin position="278"/>
        <end position="326"/>
    </location>
</feature>
<dbReference type="AlphaFoldDB" id="A0A5N6E9I8"/>
<keyword evidence="4" id="KW-1185">Reference proteome</keyword>
<evidence type="ECO:0000256" key="1">
    <source>
        <dbReference type="SAM" id="MobiDB-lite"/>
    </source>
</evidence>
<dbReference type="PROSITE" id="PS50142">
    <property type="entry name" value="RNASE_3_2"/>
    <property type="match status" value="1"/>
</dbReference>
<sequence length="624" mass="68993">MATYEDVKRVERIIGHTFSSSHLIRQALTSAGAEKDNYDGNRKLSQLGASLMDTLLAIIVYGTGAGRGKVAPLAHRSLGVPLVTDGLPDCTANLRKEFTKDHFSFAAKQTGIDQCIKYDQRTGSESPGVLRKAINAIIAAVFIDTWNIKVTLGVAMRILTQEPDAAHFRILFTTPAPTVKGPPPIVNVLLARGTGVVDPSMLLLDQQTIACHVPPMINTLLDQDFMAPFATSRAATAECSPNNNGICWNLVPLTMDSSSNNSDLNGYSIQGSTPTYATTHLTDSSLDSSVRDYSHLPSTPREGQGNQQSLRHTPAPNKKRKYAHRPPSCLASARIRGHLSEEMAKCMSQGFPPPTDTYFTPIIQKKALELENESLGNLSMILVTIACPHSIIALREIIRKERGHRSLQSCFLKDGISRQERYEIIHELDRRTAIIQLVRWYHILDLFRECGGSETRSTTGYVITTSADFVSRSRNFGNPGHTDDANVSLAMLEEIFPNLRPNAEGYEKKLSVIRKLRKLGKRLNTLMMRFGRGVIGLMLDSSMVLVSDNMILGPREDTFADFVSLLEESQGRTLREFSAAILPLLNSLLYYTLHGMVPFNLEKTNPHEISKEFKGSPSLLNLIC</sequence>
<feature type="domain" description="RNase III" evidence="2">
    <location>
        <begin position="7"/>
        <end position="61"/>
    </location>
</feature>
<protein>
    <recommendedName>
        <fullName evidence="2">RNase III domain-containing protein</fullName>
    </recommendedName>
</protein>
<gene>
    <name evidence="3" type="ORF">BDV33DRAFT_210555</name>
</gene>
<feature type="compositionally biased region" description="Low complexity" evidence="1">
    <location>
        <begin position="278"/>
        <end position="288"/>
    </location>
</feature>
<dbReference type="Gene3D" id="1.10.1520.10">
    <property type="entry name" value="Ribonuclease III domain"/>
    <property type="match status" value="1"/>
</dbReference>
<name>A0A5N6E9I8_9EURO</name>
<accession>A0A5N6E9I8</accession>
<reference evidence="3 4" key="1">
    <citation type="submission" date="2019-04" db="EMBL/GenBank/DDBJ databases">
        <title>Fungal friends and foes A comparative genomics study of 23 Aspergillus species from section Flavi.</title>
        <authorList>
            <consortium name="DOE Joint Genome Institute"/>
            <person name="Kjaerbolling I."/>
            <person name="Vesth T.C."/>
            <person name="Frisvad J.C."/>
            <person name="Nybo J.L."/>
            <person name="Theobald S."/>
            <person name="Kildgaard S."/>
            <person name="Petersen T.I."/>
            <person name="Kuo A."/>
            <person name="Sato A."/>
            <person name="Lyhne E.K."/>
            <person name="Kogle M.E."/>
            <person name="Wiebenga A."/>
            <person name="Kun R.S."/>
            <person name="Lubbers R.J."/>
            <person name="Makela M.R."/>
            <person name="Barry K."/>
            <person name="Chovatia M."/>
            <person name="Clum A."/>
            <person name="Daum C."/>
            <person name="Haridas S."/>
            <person name="He G."/>
            <person name="LaButti K."/>
            <person name="Lipzen A."/>
            <person name="Mondo S."/>
            <person name="Pangilinan J."/>
            <person name="Riley R."/>
            <person name="Salamov A."/>
            <person name="Simmons B.A."/>
            <person name="Magnuson J.K."/>
            <person name="Henrissat B."/>
            <person name="Mortensen U.H."/>
            <person name="Larsen T.O."/>
            <person name="De vries R.P."/>
            <person name="Grigoriev I.V."/>
            <person name="Machida M."/>
            <person name="Baker S.E."/>
            <person name="Andersen M.R."/>
        </authorList>
    </citation>
    <scope>NUCLEOTIDE SEQUENCE [LARGE SCALE GENOMIC DNA]</scope>
    <source>
        <strain evidence="3 4">CBS 126849</strain>
    </source>
</reference>
<dbReference type="InterPro" id="IPR000999">
    <property type="entry name" value="RNase_III_dom"/>
</dbReference>
<proteinExistence type="predicted"/>
<dbReference type="GO" id="GO:0004525">
    <property type="term" value="F:ribonuclease III activity"/>
    <property type="evidence" value="ECO:0007669"/>
    <property type="project" value="InterPro"/>
</dbReference>
<dbReference type="EMBL" id="ML733713">
    <property type="protein sequence ID" value="KAB8213080.1"/>
    <property type="molecule type" value="Genomic_DNA"/>
</dbReference>